<evidence type="ECO:0000313" key="14">
    <source>
        <dbReference type="EMBL" id="PHT36969.1"/>
    </source>
</evidence>
<dbReference type="Pfam" id="PF08263">
    <property type="entry name" value="LRRNT_2"/>
    <property type="match status" value="1"/>
</dbReference>
<evidence type="ECO:0000256" key="9">
    <source>
        <dbReference type="ARBA" id="ARBA00023180"/>
    </source>
</evidence>
<dbReference type="Pfam" id="PF07714">
    <property type="entry name" value="PK_Tyr_Ser-Thr"/>
    <property type="match status" value="1"/>
</dbReference>
<dbReference type="PANTHER" id="PTHR48006:SF84">
    <property type="entry name" value="REPEAT TRANSMEMBRANE PROTEIN KINASE, PUTATIVE, EXPRESSED-RELATED"/>
    <property type="match status" value="1"/>
</dbReference>
<dbReference type="InterPro" id="IPR000719">
    <property type="entry name" value="Prot_kinase_dom"/>
</dbReference>
<organism evidence="14 15">
    <name type="scientific">Capsicum baccatum</name>
    <name type="common">Peruvian pepper</name>
    <dbReference type="NCBI Taxonomy" id="33114"/>
    <lineage>
        <taxon>Eukaryota</taxon>
        <taxon>Viridiplantae</taxon>
        <taxon>Streptophyta</taxon>
        <taxon>Embryophyta</taxon>
        <taxon>Tracheophyta</taxon>
        <taxon>Spermatophyta</taxon>
        <taxon>Magnoliopsida</taxon>
        <taxon>eudicotyledons</taxon>
        <taxon>Gunneridae</taxon>
        <taxon>Pentapetalae</taxon>
        <taxon>asterids</taxon>
        <taxon>lamiids</taxon>
        <taxon>Solanales</taxon>
        <taxon>Solanaceae</taxon>
        <taxon>Solanoideae</taxon>
        <taxon>Capsiceae</taxon>
        <taxon>Capsicum</taxon>
    </lineage>
</organism>
<evidence type="ECO:0000256" key="11">
    <source>
        <dbReference type="SAM" id="Phobius"/>
    </source>
</evidence>
<keyword evidence="6 11" id="KW-1133">Transmembrane helix</keyword>
<keyword evidence="4 12" id="KW-0732">Signal</keyword>
<dbReference type="STRING" id="33114.A0A2G2VVE5"/>
<dbReference type="InterPro" id="IPR055414">
    <property type="entry name" value="LRR_R13L4/SHOC2-like"/>
</dbReference>
<evidence type="ECO:0000256" key="6">
    <source>
        <dbReference type="ARBA" id="ARBA00022989"/>
    </source>
</evidence>
<evidence type="ECO:0000256" key="7">
    <source>
        <dbReference type="ARBA" id="ARBA00023136"/>
    </source>
</evidence>
<keyword evidence="3 11" id="KW-0812">Transmembrane</keyword>
<name>A0A2G2VVE5_CAPBA</name>
<dbReference type="Gene3D" id="1.10.510.10">
    <property type="entry name" value="Transferase(Phosphotransferase) domain 1"/>
    <property type="match status" value="1"/>
</dbReference>
<evidence type="ECO:0000256" key="5">
    <source>
        <dbReference type="ARBA" id="ARBA00022737"/>
    </source>
</evidence>
<dbReference type="GO" id="GO:0005524">
    <property type="term" value="F:ATP binding"/>
    <property type="evidence" value="ECO:0007669"/>
    <property type="project" value="InterPro"/>
</dbReference>
<gene>
    <name evidence="14" type="ORF">CQW23_24669</name>
</gene>
<dbReference type="PANTHER" id="PTHR48006">
    <property type="entry name" value="LEUCINE-RICH REPEAT-CONTAINING PROTEIN DDB_G0281931-RELATED"/>
    <property type="match status" value="1"/>
</dbReference>
<dbReference type="FunFam" id="3.30.200.20:FF:000285">
    <property type="entry name" value="Putative inactive leucine-rich repeat receptor-like protein kinase"/>
    <property type="match status" value="1"/>
</dbReference>
<evidence type="ECO:0000256" key="8">
    <source>
        <dbReference type="ARBA" id="ARBA00023170"/>
    </source>
</evidence>
<dbReference type="InterPro" id="IPR001245">
    <property type="entry name" value="Ser-Thr/Tyr_kinase_cat_dom"/>
</dbReference>
<dbReference type="FunFam" id="1.10.510.10:FF:000431">
    <property type="entry name" value="Putative inactive leucine-rich repeat receptor-like protein kinase"/>
    <property type="match status" value="1"/>
</dbReference>
<comment type="subcellular location">
    <subcellularLocation>
        <location evidence="1">Membrane</location>
        <topology evidence="1">Single-pass type I membrane protein</topology>
    </subcellularLocation>
</comment>
<evidence type="ECO:0000256" key="2">
    <source>
        <dbReference type="ARBA" id="ARBA00022614"/>
    </source>
</evidence>
<feature type="region of interest" description="Disordered" evidence="10">
    <location>
        <begin position="760"/>
        <end position="792"/>
    </location>
</feature>
<dbReference type="FunFam" id="3.80.10.10:FF:000155">
    <property type="entry name" value="Putative inactive leucine-rich repeat receptor-like protein kinase"/>
    <property type="match status" value="1"/>
</dbReference>
<accession>A0A2G2VVE5</accession>
<dbReference type="Proteomes" id="UP000224567">
    <property type="component" value="Unassembled WGS sequence"/>
</dbReference>
<keyword evidence="8" id="KW-0675">Receptor</keyword>
<sequence length="792" mass="87529">MENHLGLKNFLLLLVLLLSICLSEQLQSSQAKTLLRIQNLLNHPNVLSSWNNDTDFCSTEPSSTVTVVCYEGNITQLHIIGEKGDSKLPENFSIDSFVTTLVKLPSLKVVRLVSLGLWGPMPSKVSRLSSLEILDLSSNFFHSDIPREVSSLTSLQTLILDGNKFTGRLPNGLGSLVVLAVLSVMNNSLEGHLPDTLGNLHNLRVLGLSRNNFTGDVPDLSGVENLQVLEVEDNSLGPKFPQVSSKIQRIALRNNKFAAGIPGKVQSYHQLEHMDISSNKFMGPFPPYLLSLPSITYLNVAGNKLTGMLFGDNQCNAGLDFVDLSTNLLSGRLPSCLLTGTKHRVVRFSNNCLSTGDRTQHPFSFCRNEALAVGILPHHKQKLASKVVLSLIICGSITGGVVLVCATIIVFRKFLAEIAAPRKTTRSIVENASYTYTSKLFTDAKYVTRAMKLGSLSLPSYRTFSSEELKVATNNFDAASFLGNSSDDEMYRGHLKDGSYIAIRCLKTKQNYSSQNFIHHIELMSKLRHQHLVSTLGHCFECYLDDSSASSIFLVFEYVPPNGTLRSWISDTHAKRRLTWTQRIATAIGVARGMQFLHTGIVPGIFSNNIKITDILLDQNFVAKICSYNLPVLDENIKVQNLSSGSKELKSTRANSEEKVDVYDFGVILLEIISGRQINSKNEVTVIQNQLQESIMTNAVSTRNVVDPAIRNSCSDESLKTMIEICCRCLLQDAEDRPSVEDVIWNLQFAAQVEDAWRRDSSSSDASPISHIYNLKPNLSRKSNSPGRGGEL</sequence>
<dbReference type="InterPro" id="IPR051824">
    <property type="entry name" value="LRR_Rcpt-Like_S/T_Kinase"/>
</dbReference>
<evidence type="ECO:0000256" key="4">
    <source>
        <dbReference type="ARBA" id="ARBA00022729"/>
    </source>
</evidence>
<feature type="domain" description="Protein kinase" evidence="13">
    <location>
        <begin position="476"/>
        <end position="749"/>
    </location>
</feature>
<dbReference type="SMART" id="SM00369">
    <property type="entry name" value="LRR_TYP"/>
    <property type="match status" value="4"/>
</dbReference>
<dbReference type="OrthoDB" id="676979at2759"/>
<feature type="transmembrane region" description="Helical" evidence="11">
    <location>
        <begin position="387"/>
        <end position="411"/>
    </location>
</feature>
<dbReference type="AlphaFoldDB" id="A0A2G2VVE5"/>
<evidence type="ECO:0000259" key="13">
    <source>
        <dbReference type="PROSITE" id="PS50011"/>
    </source>
</evidence>
<feature type="signal peptide" evidence="12">
    <location>
        <begin position="1"/>
        <end position="23"/>
    </location>
</feature>
<dbReference type="Gene3D" id="3.80.10.10">
    <property type="entry name" value="Ribonuclease Inhibitor"/>
    <property type="match status" value="1"/>
</dbReference>
<proteinExistence type="predicted"/>
<evidence type="ECO:0000313" key="15">
    <source>
        <dbReference type="Proteomes" id="UP000224567"/>
    </source>
</evidence>
<keyword evidence="15" id="KW-1185">Reference proteome</keyword>
<evidence type="ECO:0000256" key="3">
    <source>
        <dbReference type="ARBA" id="ARBA00022692"/>
    </source>
</evidence>
<evidence type="ECO:0000256" key="1">
    <source>
        <dbReference type="ARBA" id="ARBA00004479"/>
    </source>
</evidence>
<dbReference type="GO" id="GO:0016020">
    <property type="term" value="C:membrane"/>
    <property type="evidence" value="ECO:0007669"/>
    <property type="project" value="UniProtKB-SubCell"/>
</dbReference>
<keyword evidence="9" id="KW-0325">Glycoprotein</keyword>
<dbReference type="PROSITE" id="PS50011">
    <property type="entry name" value="PROTEIN_KINASE_DOM"/>
    <property type="match status" value="1"/>
</dbReference>
<dbReference type="InterPro" id="IPR032675">
    <property type="entry name" value="LRR_dom_sf"/>
</dbReference>
<dbReference type="EMBL" id="MLFT02000010">
    <property type="protein sequence ID" value="PHT36969.1"/>
    <property type="molecule type" value="Genomic_DNA"/>
</dbReference>
<dbReference type="Gene3D" id="3.30.200.20">
    <property type="entry name" value="Phosphorylase Kinase, domain 1"/>
    <property type="match status" value="1"/>
</dbReference>
<keyword evidence="2" id="KW-0433">Leucine-rich repeat</keyword>
<keyword evidence="7 11" id="KW-0472">Membrane</keyword>
<dbReference type="GO" id="GO:0004674">
    <property type="term" value="F:protein serine/threonine kinase activity"/>
    <property type="evidence" value="ECO:0007669"/>
    <property type="project" value="UniProtKB-EC"/>
</dbReference>
<reference evidence="15" key="2">
    <citation type="journal article" date="2017" name="J. Anim. Genet.">
        <title>Multiple reference genome sequences of hot pepper reveal the massive evolution of plant disease resistance genes by retroduplication.</title>
        <authorList>
            <person name="Kim S."/>
            <person name="Park J."/>
            <person name="Yeom S.-I."/>
            <person name="Kim Y.-M."/>
            <person name="Seo E."/>
            <person name="Kim K.-T."/>
            <person name="Kim M.-S."/>
            <person name="Lee J.M."/>
            <person name="Cheong K."/>
            <person name="Shin H.-S."/>
            <person name="Kim S.-B."/>
            <person name="Han K."/>
            <person name="Lee J."/>
            <person name="Park M."/>
            <person name="Lee H.-A."/>
            <person name="Lee H.-Y."/>
            <person name="Lee Y."/>
            <person name="Oh S."/>
            <person name="Lee J.H."/>
            <person name="Choi E."/>
            <person name="Choi E."/>
            <person name="Lee S.E."/>
            <person name="Jeon J."/>
            <person name="Kim H."/>
            <person name="Choi G."/>
            <person name="Song H."/>
            <person name="Lee J."/>
            <person name="Lee S.-C."/>
            <person name="Kwon J.-K."/>
            <person name="Lee H.-Y."/>
            <person name="Koo N."/>
            <person name="Hong Y."/>
            <person name="Kim R.W."/>
            <person name="Kang W.-H."/>
            <person name="Huh J.H."/>
            <person name="Kang B.-C."/>
            <person name="Yang T.-J."/>
            <person name="Lee Y.-H."/>
            <person name="Bennetzen J.L."/>
            <person name="Choi D."/>
        </authorList>
    </citation>
    <scope>NUCLEOTIDE SEQUENCE [LARGE SCALE GENOMIC DNA]</scope>
    <source>
        <strain evidence="15">cv. PBC81</strain>
    </source>
</reference>
<feature type="chain" id="PRO_5013948562" evidence="12">
    <location>
        <begin position="24"/>
        <end position="792"/>
    </location>
</feature>
<evidence type="ECO:0000256" key="10">
    <source>
        <dbReference type="SAM" id="MobiDB-lite"/>
    </source>
</evidence>
<protein>
    <submittedName>
        <fullName evidence="14">Inactive leucine-rich repeat receptor-like protein kinase</fullName>
    </submittedName>
</protein>
<dbReference type="InterPro" id="IPR003591">
    <property type="entry name" value="Leu-rich_rpt_typical-subtyp"/>
</dbReference>
<dbReference type="InterPro" id="IPR013210">
    <property type="entry name" value="LRR_N_plant-typ"/>
</dbReference>
<reference evidence="14 15" key="1">
    <citation type="journal article" date="2017" name="Genome Biol.">
        <title>New reference genome sequences of hot pepper reveal the massive evolution of plant disease-resistance genes by retroduplication.</title>
        <authorList>
            <person name="Kim S."/>
            <person name="Park J."/>
            <person name="Yeom S.I."/>
            <person name="Kim Y.M."/>
            <person name="Seo E."/>
            <person name="Kim K.T."/>
            <person name="Kim M.S."/>
            <person name="Lee J.M."/>
            <person name="Cheong K."/>
            <person name="Shin H.S."/>
            <person name="Kim S.B."/>
            <person name="Han K."/>
            <person name="Lee J."/>
            <person name="Park M."/>
            <person name="Lee H.A."/>
            <person name="Lee H.Y."/>
            <person name="Lee Y."/>
            <person name="Oh S."/>
            <person name="Lee J.H."/>
            <person name="Choi E."/>
            <person name="Choi E."/>
            <person name="Lee S.E."/>
            <person name="Jeon J."/>
            <person name="Kim H."/>
            <person name="Choi G."/>
            <person name="Song H."/>
            <person name="Lee J."/>
            <person name="Lee S.C."/>
            <person name="Kwon J.K."/>
            <person name="Lee H.Y."/>
            <person name="Koo N."/>
            <person name="Hong Y."/>
            <person name="Kim R.W."/>
            <person name="Kang W.H."/>
            <person name="Huh J.H."/>
            <person name="Kang B.C."/>
            <person name="Yang T.J."/>
            <person name="Lee Y.H."/>
            <person name="Bennetzen J.L."/>
            <person name="Choi D."/>
        </authorList>
    </citation>
    <scope>NUCLEOTIDE SEQUENCE [LARGE SCALE GENOMIC DNA]</scope>
    <source>
        <strain evidence="15">cv. PBC81</strain>
    </source>
</reference>
<evidence type="ECO:0000256" key="12">
    <source>
        <dbReference type="SAM" id="SignalP"/>
    </source>
</evidence>
<dbReference type="SUPFAM" id="SSF52058">
    <property type="entry name" value="L domain-like"/>
    <property type="match status" value="1"/>
</dbReference>
<dbReference type="SUPFAM" id="SSF56112">
    <property type="entry name" value="Protein kinase-like (PK-like)"/>
    <property type="match status" value="1"/>
</dbReference>
<dbReference type="InterPro" id="IPR011009">
    <property type="entry name" value="Kinase-like_dom_sf"/>
</dbReference>
<comment type="caution">
    <text evidence="14">The sequence shown here is derived from an EMBL/GenBank/DDBJ whole genome shotgun (WGS) entry which is preliminary data.</text>
</comment>
<keyword evidence="5" id="KW-0677">Repeat</keyword>
<dbReference type="Pfam" id="PF23598">
    <property type="entry name" value="LRR_14"/>
    <property type="match status" value="1"/>
</dbReference>